<reference evidence="1" key="2">
    <citation type="journal article" date="2015" name="Fish Shellfish Immunol.">
        <title>Early steps in the European eel (Anguilla anguilla)-Vibrio vulnificus interaction in the gills: Role of the RtxA13 toxin.</title>
        <authorList>
            <person name="Callol A."/>
            <person name="Pajuelo D."/>
            <person name="Ebbesson L."/>
            <person name="Teles M."/>
            <person name="MacKenzie S."/>
            <person name="Amaro C."/>
        </authorList>
    </citation>
    <scope>NUCLEOTIDE SEQUENCE</scope>
</reference>
<sequence length="15" mass="1773">MILNQFIADIQNICH</sequence>
<name>A0A0E9TSJ2_ANGAN</name>
<accession>A0A0E9TSJ2</accession>
<evidence type="ECO:0000313" key="1">
    <source>
        <dbReference type="EMBL" id="JAH56679.1"/>
    </source>
</evidence>
<reference evidence="1" key="1">
    <citation type="submission" date="2014-11" db="EMBL/GenBank/DDBJ databases">
        <authorList>
            <person name="Amaro Gonzalez C."/>
        </authorList>
    </citation>
    <scope>NUCLEOTIDE SEQUENCE</scope>
</reference>
<organism evidence="1">
    <name type="scientific">Anguilla anguilla</name>
    <name type="common">European freshwater eel</name>
    <name type="synonym">Muraena anguilla</name>
    <dbReference type="NCBI Taxonomy" id="7936"/>
    <lineage>
        <taxon>Eukaryota</taxon>
        <taxon>Metazoa</taxon>
        <taxon>Chordata</taxon>
        <taxon>Craniata</taxon>
        <taxon>Vertebrata</taxon>
        <taxon>Euteleostomi</taxon>
        <taxon>Actinopterygii</taxon>
        <taxon>Neopterygii</taxon>
        <taxon>Teleostei</taxon>
        <taxon>Anguilliformes</taxon>
        <taxon>Anguillidae</taxon>
        <taxon>Anguilla</taxon>
    </lineage>
</organism>
<dbReference type="EMBL" id="GBXM01051898">
    <property type="protein sequence ID" value="JAH56679.1"/>
    <property type="molecule type" value="Transcribed_RNA"/>
</dbReference>
<proteinExistence type="predicted"/>
<protein>
    <submittedName>
        <fullName evidence="1">Uncharacterized protein</fullName>
    </submittedName>
</protein>